<keyword evidence="4" id="KW-1185">Reference proteome</keyword>
<dbReference type="InterPro" id="IPR046431">
    <property type="entry name" value="FAF_dom"/>
</dbReference>
<feature type="domain" description="FAF" evidence="2">
    <location>
        <begin position="155"/>
        <end position="212"/>
    </location>
</feature>
<proteinExistence type="inferred from homology"/>
<evidence type="ECO:0000259" key="2">
    <source>
        <dbReference type="Pfam" id="PF11250"/>
    </source>
</evidence>
<dbReference type="Pfam" id="PF11250">
    <property type="entry name" value="FAF"/>
    <property type="match status" value="1"/>
</dbReference>
<gene>
    <name evidence="3" type="ORF">L484_021522</name>
</gene>
<protein>
    <recommendedName>
        <fullName evidence="2">FAF domain-containing protein</fullName>
    </recommendedName>
</protein>
<name>W9RSR3_9ROSA</name>
<evidence type="ECO:0000313" key="4">
    <source>
        <dbReference type="Proteomes" id="UP000030645"/>
    </source>
</evidence>
<comment type="similarity">
    <text evidence="1">Belongs to the fantastic four family.</text>
</comment>
<accession>W9RSR3</accession>
<dbReference type="eggNOG" id="ENOG502S37I">
    <property type="taxonomic scope" value="Eukaryota"/>
</dbReference>
<dbReference type="EMBL" id="KE345565">
    <property type="protein sequence ID" value="EXC06686.1"/>
    <property type="molecule type" value="Genomic_DNA"/>
</dbReference>
<dbReference type="InterPro" id="IPR021410">
    <property type="entry name" value="FAF"/>
</dbReference>
<reference evidence="4" key="1">
    <citation type="submission" date="2013-01" db="EMBL/GenBank/DDBJ databases">
        <title>Draft Genome Sequence of a Mulberry Tree, Morus notabilis C.K. Schneid.</title>
        <authorList>
            <person name="He N."/>
            <person name="Zhao S."/>
        </authorList>
    </citation>
    <scope>NUCLEOTIDE SEQUENCE</scope>
</reference>
<evidence type="ECO:0000313" key="3">
    <source>
        <dbReference type="EMBL" id="EXC06686.1"/>
    </source>
</evidence>
<evidence type="ECO:0000256" key="1">
    <source>
        <dbReference type="ARBA" id="ARBA00008690"/>
    </source>
</evidence>
<sequence length="322" mass="35946">MISSLSGMIMLWATGSPSSILQTPIHLKGVPIKLQHDLQLGLKTLIYKEAKTCHDQQQIIHSYKALASLRPPKTTPPSLSSTKLLTNYSSWSSSSLVLDDLIGTDSGVHILSSSNINIDDDIGKTTSGAENNKCNNKHLPNKDRIHDRRVKQWKKYPPPLPGLARTGNLACRMPWIWTRHYSEGKLVLQGQPLERHEYFEARRDDGRLTLDLVSIENHHQTKSRSSRSYCCEEELIQFGEDENNINGNEQSVADFESLSDQLPCLDGIISRDSTITPKCLSSSNYACGMFMDIHERSNPYSSHSGQATSSAPLVRPMTSVIM</sequence>
<dbReference type="PANTHER" id="PTHR33155">
    <property type="entry name" value="FANTASTIC FOUR-LIKE PROTEIN (DUF3049)"/>
    <property type="match status" value="1"/>
</dbReference>
<organism evidence="3 4">
    <name type="scientific">Morus notabilis</name>
    <dbReference type="NCBI Taxonomy" id="981085"/>
    <lineage>
        <taxon>Eukaryota</taxon>
        <taxon>Viridiplantae</taxon>
        <taxon>Streptophyta</taxon>
        <taxon>Embryophyta</taxon>
        <taxon>Tracheophyta</taxon>
        <taxon>Spermatophyta</taxon>
        <taxon>Magnoliopsida</taxon>
        <taxon>eudicotyledons</taxon>
        <taxon>Gunneridae</taxon>
        <taxon>Pentapetalae</taxon>
        <taxon>rosids</taxon>
        <taxon>fabids</taxon>
        <taxon>Rosales</taxon>
        <taxon>Moraceae</taxon>
        <taxon>Moreae</taxon>
        <taxon>Morus</taxon>
    </lineage>
</organism>
<dbReference type="AlphaFoldDB" id="W9RSR3"/>
<dbReference type="PANTHER" id="PTHR33155:SF75">
    <property type="entry name" value="OS02G0750800 PROTEIN"/>
    <property type="match status" value="1"/>
</dbReference>
<dbReference type="Proteomes" id="UP000030645">
    <property type="component" value="Unassembled WGS sequence"/>
</dbReference>